<evidence type="ECO:0000256" key="1">
    <source>
        <dbReference type="ARBA" id="ARBA00000085"/>
    </source>
</evidence>
<feature type="transmembrane region" description="Helical" evidence="10">
    <location>
        <begin position="159"/>
        <end position="179"/>
    </location>
</feature>
<feature type="transmembrane region" description="Helical" evidence="10">
    <location>
        <begin position="107"/>
        <end position="126"/>
    </location>
</feature>
<feature type="region of interest" description="Disordered" evidence="9">
    <location>
        <begin position="1"/>
        <end position="70"/>
    </location>
</feature>
<keyword evidence="3" id="KW-0597">Phosphoprotein</keyword>
<dbReference type="KEGG" id="agm:DCE93_12920"/>
<dbReference type="Gene3D" id="3.30.565.10">
    <property type="entry name" value="Histidine kinase-like ATPase, C-terminal domain"/>
    <property type="match status" value="1"/>
</dbReference>
<evidence type="ECO:0000256" key="10">
    <source>
        <dbReference type="SAM" id="Phobius"/>
    </source>
</evidence>
<dbReference type="InterPro" id="IPR011712">
    <property type="entry name" value="Sig_transdc_His_kin_sub3_dim/P"/>
</dbReference>
<evidence type="ECO:0000313" key="12">
    <source>
        <dbReference type="EMBL" id="AWB96439.1"/>
    </source>
</evidence>
<dbReference type="AlphaFoldDB" id="A0A2S0WYK0"/>
<dbReference type="GO" id="GO:0005524">
    <property type="term" value="F:ATP binding"/>
    <property type="evidence" value="ECO:0007669"/>
    <property type="project" value="UniProtKB-KW"/>
</dbReference>
<organism evidence="12 13">
    <name type="scientific">Agromyces badenianii</name>
    <dbReference type="NCBI Taxonomy" id="2080742"/>
    <lineage>
        <taxon>Bacteria</taxon>
        <taxon>Bacillati</taxon>
        <taxon>Actinomycetota</taxon>
        <taxon>Actinomycetes</taxon>
        <taxon>Micrococcales</taxon>
        <taxon>Microbacteriaceae</taxon>
        <taxon>Agromyces</taxon>
    </lineage>
</organism>
<feature type="compositionally biased region" description="Basic residues" evidence="9">
    <location>
        <begin position="47"/>
        <end position="60"/>
    </location>
</feature>
<protein>
    <recommendedName>
        <fullName evidence="2">histidine kinase</fullName>
        <ecNumber evidence="2">2.7.13.3</ecNumber>
    </recommendedName>
</protein>
<feature type="compositionally biased region" description="Pro residues" evidence="9">
    <location>
        <begin position="17"/>
        <end position="31"/>
    </location>
</feature>
<dbReference type="EMBL" id="CP028913">
    <property type="protein sequence ID" value="AWB96439.1"/>
    <property type="molecule type" value="Genomic_DNA"/>
</dbReference>
<sequence length="462" mass="47622">MAPIQQPTPRPSDASAPVPPAPPAPGVPPRPAASAASATSATSATKSKSKPKQAKPHRPRSAAMPAMPANPVHITDDERQFRAWMWVTTSLLAITLLSVSVPLAATIYGVHLLAAFGTSLAVAGALPLSVRLPWVAAGLSAAGLLSFALLASGSDGPPWPWPVTSIIAQGALLIVLGLMFEWRVGFITWVAAVVVTFPFAFVDAGAAANMVTGAAVTALAFSIAVLVAQRRLIGVELFRERAHSASEQQRRLLVEERNRIARELHDVVAHGLSIIHVQATSAPYRVEGLSEGAKTEFAEIAVSARAAMTEMRQLLGVLRSADTAAETAPQPGLAELPELAASVERAGVPVTLGVAESLPDAGLAATAAYRIVQEALSNVVRHAPGAPTFVSVEMHADDLVVCIDNEAATAAPAPDAKGGGHGLIGIDERAALLGGRAEYGARPDGGYRVLATLPIGSDGGTA</sequence>
<dbReference type="Pfam" id="PF07730">
    <property type="entry name" value="HisKA_3"/>
    <property type="match status" value="1"/>
</dbReference>
<keyword evidence="13" id="KW-1185">Reference proteome</keyword>
<feature type="transmembrane region" description="Helical" evidence="10">
    <location>
        <begin position="186"/>
        <end position="202"/>
    </location>
</feature>
<keyword evidence="10" id="KW-1133">Transmembrane helix</keyword>
<evidence type="ECO:0000256" key="4">
    <source>
        <dbReference type="ARBA" id="ARBA00022679"/>
    </source>
</evidence>
<feature type="transmembrane region" description="Helical" evidence="10">
    <location>
        <begin position="133"/>
        <end position="153"/>
    </location>
</feature>
<evidence type="ECO:0000313" key="13">
    <source>
        <dbReference type="Proteomes" id="UP000244729"/>
    </source>
</evidence>
<evidence type="ECO:0000256" key="9">
    <source>
        <dbReference type="SAM" id="MobiDB-lite"/>
    </source>
</evidence>
<reference evidence="12 13" key="1">
    <citation type="submission" date="2018-04" db="EMBL/GenBank/DDBJ databases">
        <authorList>
            <person name="Li J."/>
        </authorList>
    </citation>
    <scope>NUCLEOTIDE SEQUENCE [LARGE SCALE GENOMIC DNA]</scope>
    <source>
        <strain evidence="13">30A</strain>
    </source>
</reference>
<proteinExistence type="predicted"/>
<feature type="compositionally biased region" description="Pro residues" evidence="9">
    <location>
        <begin position="1"/>
        <end position="10"/>
    </location>
</feature>
<dbReference type="CDD" id="cd16917">
    <property type="entry name" value="HATPase_UhpB-NarQ-NarX-like"/>
    <property type="match status" value="1"/>
</dbReference>
<keyword evidence="4" id="KW-0808">Transferase</keyword>
<name>A0A2S0WYK0_9MICO</name>
<keyword evidence="6 12" id="KW-0418">Kinase</keyword>
<evidence type="ECO:0000256" key="2">
    <source>
        <dbReference type="ARBA" id="ARBA00012438"/>
    </source>
</evidence>
<dbReference type="Proteomes" id="UP000244729">
    <property type="component" value="Chromosome"/>
</dbReference>
<gene>
    <name evidence="12" type="ORF">DCE93_12920</name>
</gene>
<keyword evidence="7" id="KW-0067">ATP-binding</keyword>
<dbReference type="EC" id="2.7.13.3" evidence="2"/>
<evidence type="ECO:0000256" key="6">
    <source>
        <dbReference type="ARBA" id="ARBA00022777"/>
    </source>
</evidence>
<feature type="domain" description="Signal transduction histidine kinase subgroup 3 dimerisation and phosphoacceptor" evidence="11">
    <location>
        <begin position="256"/>
        <end position="321"/>
    </location>
</feature>
<dbReference type="GO" id="GO:0046983">
    <property type="term" value="F:protein dimerization activity"/>
    <property type="evidence" value="ECO:0007669"/>
    <property type="project" value="InterPro"/>
</dbReference>
<feature type="transmembrane region" description="Helical" evidence="10">
    <location>
        <begin position="83"/>
        <end position="101"/>
    </location>
</feature>
<keyword evidence="5" id="KW-0547">Nucleotide-binding</keyword>
<dbReference type="Gene3D" id="1.20.5.1930">
    <property type="match status" value="1"/>
</dbReference>
<dbReference type="SUPFAM" id="SSF55874">
    <property type="entry name" value="ATPase domain of HSP90 chaperone/DNA topoisomerase II/histidine kinase"/>
    <property type="match status" value="1"/>
</dbReference>
<dbReference type="PANTHER" id="PTHR24421">
    <property type="entry name" value="NITRATE/NITRITE SENSOR PROTEIN NARX-RELATED"/>
    <property type="match status" value="1"/>
</dbReference>
<dbReference type="InterPro" id="IPR036890">
    <property type="entry name" value="HATPase_C_sf"/>
</dbReference>
<feature type="compositionally biased region" description="Low complexity" evidence="9">
    <location>
        <begin position="32"/>
        <end position="46"/>
    </location>
</feature>
<evidence type="ECO:0000256" key="7">
    <source>
        <dbReference type="ARBA" id="ARBA00022840"/>
    </source>
</evidence>
<dbReference type="InterPro" id="IPR050482">
    <property type="entry name" value="Sensor_HK_TwoCompSys"/>
</dbReference>
<dbReference type="PANTHER" id="PTHR24421:SF10">
    <property type="entry name" value="NITRATE_NITRITE SENSOR PROTEIN NARQ"/>
    <property type="match status" value="1"/>
</dbReference>
<dbReference type="GO" id="GO:0016020">
    <property type="term" value="C:membrane"/>
    <property type="evidence" value="ECO:0007669"/>
    <property type="project" value="InterPro"/>
</dbReference>
<comment type="catalytic activity">
    <reaction evidence="1">
        <text>ATP + protein L-histidine = ADP + protein N-phospho-L-histidine.</text>
        <dbReference type="EC" id="2.7.13.3"/>
    </reaction>
</comment>
<dbReference type="OrthoDB" id="227596at2"/>
<evidence type="ECO:0000256" key="5">
    <source>
        <dbReference type="ARBA" id="ARBA00022741"/>
    </source>
</evidence>
<keyword evidence="8" id="KW-0902">Two-component regulatory system</keyword>
<keyword evidence="10" id="KW-0472">Membrane</keyword>
<accession>A0A2S0WYK0</accession>
<evidence type="ECO:0000256" key="3">
    <source>
        <dbReference type="ARBA" id="ARBA00022553"/>
    </source>
</evidence>
<dbReference type="RefSeq" id="WP_108596236.1">
    <property type="nucleotide sequence ID" value="NZ_CP028913.1"/>
</dbReference>
<evidence type="ECO:0000256" key="8">
    <source>
        <dbReference type="ARBA" id="ARBA00023012"/>
    </source>
</evidence>
<keyword evidence="10" id="KW-0812">Transmembrane</keyword>
<feature type="transmembrane region" description="Helical" evidence="10">
    <location>
        <begin position="208"/>
        <end position="228"/>
    </location>
</feature>
<dbReference type="GO" id="GO:0000155">
    <property type="term" value="F:phosphorelay sensor kinase activity"/>
    <property type="evidence" value="ECO:0007669"/>
    <property type="project" value="InterPro"/>
</dbReference>
<evidence type="ECO:0000259" key="11">
    <source>
        <dbReference type="Pfam" id="PF07730"/>
    </source>
</evidence>